<reference evidence="1 2" key="1">
    <citation type="submission" date="2018-03" db="EMBL/GenBank/DDBJ databases">
        <title>The ancient ancestry and fast evolution of plastids.</title>
        <authorList>
            <person name="Moore K.R."/>
            <person name="Magnabosco C."/>
            <person name="Momper L."/>
            <person name="Gold D.A."/>
            <person name="Bosak T."/>
            <person name="Fournier G.P."/>
        </authorList>
    </citation>
    <scope>NUCLEOTIDE SEQUENCE [LARGE SCALE GENOMIC DNA]</scope>
    <source>
        <strain evidence="1 2">CCALA 016</strain>
    </source>
</reference>
<organism evidence="1 2">
    <name type="scientific">Aphanothece hegewaldii CCALA 016</name>
    <dbReference type="NCBI Taxonomy" id="2107694"/>
    <lineage>
        <taxon>Bacteria</taxon>
        <taxon>Bacillati</taxon>
        <taxon>Cyanobacteriota</taxon>
        <taxon>Cyanophyceae</taxon>
        <taxon>Oscillatoriophycideae</taxon>
        <taxon>Chroococcales</taxon>
        <taxon>Aphanothecaceae</taxon>
        <taxon>Aphanothece</taxon>
    </lineage>
</organism>
<reference evidence="1 2" key="2">
    <citation type="submission" date="2018-03" db="EMBL/GenBank/DDBJ databases">
        <authorList>
            <person name="Keele B.F."/>
        </authorList>
    </citation>
    <scope>NUCLEOTIDE SEQUENCE [LARGE SCALE GENOMIC DNA]</scope>
    <source>
        <strain evidence="1 2">CCALA 016</strain>
    </source>
</reference>
<protein>
    <submittedName>
        <fullName evidence="1">Uncharacterized protein</fullName>
    </submittedName>
</protein>
<evidence type="ECO:0000313" key="2">
    <source>
        <dbReference type="Proteomes" id="UP000239001"/>
    </source>
</evidence>
<dbReference type="InterPro" id="IPR011990">
    <property type="entry name" value="TPR-like_helical_dom_sf"/>
</dbReference>
<proteinExistence type="predicted"/>
<dbReference type="SUPFAM" id="SSF48452">
    <property type="entry name" value="TPR-like"/>
    <property type="match status" value="1"/>
</dbReference>
<keyword evidence="2" id="KW-1185">Reference proteome</keyword>
<dbReference type="AlphaFoldDB" id="A0A2T1LW69"/>
<accession>A0A2T1LW69</accession>
<dbReference type="EMBL" id="PXOH01000015">
    <property type="protein sequence ID" value="PSF36154.1"/>
    <property type="molecule type" value="Genomic_DNA"/>
</dbReference>
<dbReference type="RefSeq" id="WP_106457548.1">
    <property type="nucleotide sequence ID" value="NZ_PXOH01000015.1"/>
</dbReference>
<gene>
    <name evidence="1" type="ORF">C7H19_14240</name>
</gene>
<evidence type="ECO:0000313" key="1">
    <source>
        <dbReference type="EMBL" id="PSF36154.1"/>
    </source>
</evidence>
<comment type="caution">
    <text evidence="1">The sequence shown here is derived from an EMBL/GenBank/DDBJ whole genome shotgun (WGS) entry which is preliminary data.</text>
</comment>
<sequence>MSLPNVLSKLQSKQSEIELQLLAADALHYTFEQKLLHTNCSKLTTQLEEVIEKFENYLEKIPLDDLYYRLAHLYLRQKNWQKADNILHQLDENFYYQTEALIYIALCRYKLGDKQVISKIAKQLSLEPEQDKFESRLVQEQKYNLLEMLVYACDDLSYEDLDPYFKHGSMKVYLILTNQRPHRWQSISDFRLKSLVQDIQDQQNCLIFDMREDKSLPKIEETQLPSATSNNKIRPTVVKSFFTLIAEKKTPLRSTILQALQNKYLDSNADEKGWESNLSRCKKIINDLLGDKNNIKCDRQENNEFVYRINCPYLIVKDLVQIK</sequence>
<name>A0A2T1LW69_9CHRO</name>
<dbReference type="Proteomes" id="UP000239001">
    <property type="component" value="Unassembled WGS sequence"/>
</dbReference>
<dbReference type="Gene3D" id="1.25.40.10">
    <property type="entry name" value="Tetratricopeptide repeat domain"/>
    <property type="match status" value="1"/>
</dbReference>